<evidence type="ECO:0000313" key="6">
    <source>
        <dbReference type="Proteomes" id="UP000192596"/>
    </source>
</evidence>
<dbReference type="Proteomes" id="UP000192596">
    <property type="component" value="Unassembled WGS sequence"/>
</dbReference>
<evidence type="ECO:0000256" key="4">
    <source>
        <dbReference type="SAM" id="SignalP"/>
    </source>
</evidence>
<name>A0A1V8T7X3_9PEZI</name>
<keyword evidence="3" id="KW-0472">Membrane</keyword>
<proteinExistence type="predicted"/>
<dbReference type="EMBL" id="NAJO01000014">
    <property type="protein sequence ID" value="OQO07429.1"/>
    <property type="molecule type" value="Genomic_DNA"/>
</dbReference>
<evidence type="ECO:0008006" key="7">
    <source>
        <dbReference type="Google" id="ProtNLM"/>
    </source>
</evidence>
<feature type="region of interest" description="Disordered" evidence="2">
    <location>
        <begin position="43"/>
        <end position="63"/>
    </location>
</feature>
<keyword evidence="3" id="KW-1133">Transmembrane helix</keyword>
<dbReference type="InterPro" id="IPR000420">
    <property type="entry name" value="Yeast_PIR_rpt"/>
</dbReference>
<evidence type="ECO:0000256" key="3">
    <source>
        <dbReference type="SAM" id="Phobius"/>
    </source>
</evidence>
<reference evidence="6" key="1">
    <citation type="submission" date="2017-03" db="EMBL/GenBank/DDBJ databases">
        <title>Genomes of endolithic fungi from Antarctica.</title>
        <authorList>
            <person name="Coleine C."/>
            <person name="Masonjones S."/>
            <person name="Stajich J.E."/>
        </authorList>
    </citation>
    <scope>NUCLEOTIDE SEQUENCE [LARGE SCALE GENOMIC DNA]</scope>
    <source>
        <strain evidence="6">CCFEE 5527</strain>
    </source>
</reference>
<organism evidence="5 6">
    <name type="scientific">Cryoendolithus antarcticus</name>
    <dbReference type="NCBI Taxonomy" id="1507870"/>
    <lineage>
        <taxon>Eukaryota</taxon>
        <taxon>Fungi</taxon>
        <taxon>Dikarya</taxon>
        <taxon>Ascomycota</taxon>
        <taxon>Pezizomycotina</taxon>
        <taxon>Dothideomycetes</taxon>
        <taxon>Dothideomycetidae</taxon>
        <taxon>Cladosporiales</taxon>
        <taxon>Cladosporiaceae</taxon>
        <taxon>Cryoendolithus</taxon>
    </lineage>
</organism>
<comment type="caution">
    <text evidence="5">The sequence shown here is derived from an EMBL/GenBank/DDBJ whole genome shotgun (WGS) entry which is preliminary data.</text>
</comment>
<keyword evidence="1 4" id="KW-0732">Signal</keyword>
<protein>
    <recommendedName>
        <fullName evidence="7">LITAF domain-containing protein</fullName>
    </recommendedName>
</protein>
<keyword evidence="6" id="KW-1185">Reference proteome</keyword>
<feature type="chain" id="PRO_5013048458" description="LITAF domain-containing protein" evidence="4">
    <location>
        <begin position="19"/>
        <end position="294"/>
    </location>
</feature>
<dbReference type="STRING" id="1507870.A0A1V8T7X3"/>
<dbReference type="GO" id="GO:0005199">
    <property type="term" value="F:structural constituent of cell wall"/>
    <property type="evidence" value="ECO:0007669"/>
    <property type="project" value="InterPro"/>
</dbReference>
<feature type="transmembrane region" description="Helical" evidence="3">
    <location>
        <begin position="273"/>
        <end position="293"/>
    </location>
</feature>
<evidence type="ECO:0000256" key="2">
    <source>
        <dbReference type="SAM" id="MobiDB-lite"/>
    </source>
</evidence>
<keyword evidence="3" id="KW-0812">Transmembrane</keyword>
<feature type="signal peptide" evidence="4">
    <location>
        <begin position="1"/>
        <end position="18"/>
    </location>
</feature>
<evidence type="ECO:0000256" key="1">
    <source>
        <dbReference type="ARBA" id="ARBA00022729"/>
    </source>
</evidence>
<gene>
    <name evidence="5" type="ORF">B0A48_07126</name>
</gene>
<dbReference type="PROSITE" id="PS50256">
    <property type="entry name" value="PIR_REPEAT_2"/>
    <property type="match status" value="1"/>
</dbReference>
<feature type="region of interest" description="Disordered" evidence="2">
    <location>
        <begin position="217"/>
        <end position="237"/>
    </location>
</feature>
<dbReference type="Pfam" id="PF00399">
    <property type="entry name" value="PIR"/>
    <property type="match status" value="1"/>
</dbReference>
<dbReference type="AlphaFoldDB" id="A0A1V8T7X3"/>
<accession>A0A1V8T7X3</accession>
<dbReference type="OrthoDB" id="5101370at2759"/>
<dbReference type="InParanoid" id="A0A1V8T7X3"/>
<sequence length="294" mass="29237">MKGFRAAVVAVAINSVSAQLGGYNGVTTTTTTTPVAVYSTPASSTSLATSTPSSSAAPISPITSSSTQSYVTVTYDDCPSSSVPTLITVTNGVTVTYCPECEMKTTSSPVVPHTTVYTTVYSSLCSTGLTAVTYTITESCTAATPSWATHSTAIPPGFTTTVKTCTVCESTPIPVTITEPCDCEATSGVPMTQTAASTTASMPSATGSIISQISDGQVQAPAGTPTGSTPPYPTTAGSNCPGPQCRAVASASPGVTYGNTSGITPYTGGASGVSAGLISSLVFALLTGVFAFAL</sequence>
<evidence type="ECO:0000313" key="5">
    <source>
        <dbReference type="EMBL" id="OQO07429.1"/>
    </source>
</evidence>